<dbReference type="Gene3D" id="2.60.40.10">
    <property type="entry name" value="Immunoglobulins"/>
    <property type="match status" value="2"/>
</dbReference>
<comment type="caution">
    <text evidence="5">The sequence shown here is derived from an EMBL/GenBank/DDBJ whole genome shotgun (WGS) entry which is preliminary data.</text>
</comment>
<dbReference type="CDD" id="cd00063">
    <property type="entry name" value="FN3"/>
    <property type="match status" value="1"/>
</dbReference>
<protein>
    <submittedName>
        <fullName evidence="5">M20/M25/M40 family metallo-hydrolase</fullName>
    </submittedName>
</protein>
<name>A0A7V5HNH1_UNCW3</name>
<gene>
    <name evidence="5" type="ORF">ENL43_03915</name>
</gene>
<dbReference type="GO" id="GO:0005576">
    <property type="term" value="C:extracellular region"/>
    <property type="evidence" value="ECO:0007669"/>
    <property type="project" value="UniProtKB-SubCell"/>
</dbReference>
<evidence type="ECO:0000256" key="2">
    <source>
        <dbReference type="ARBA" id="ARBA00022525"/>
    </source>
</evidence>
<organism evidence="5">
    <name type="scientific">candidate division WOR-3 bacterium</name>
    <dbReference type="NCBI Taxonomy" id="2052148"/>
    <lineage>
        <taxon>Bacteria</taxon>
        <taxon>Bacteria division WOR-3</taxon>
    </lineage>
</organism>
<evidence type="ECO:0000256" key="1">
    <source>
        <dbReference type="ARBA" id="ARBA00004613"/>
    </source>
</evidence>
<evidence type="ECO:0000256" key="3">
    <source>
        <dbReference type="ARBA" id="ARBA00023049"/>
    </source>
</evidence>
<dbReference type="SUPFAM" id="SSF53187">
    <property type="entry name" value="Zn-dependent exopeptidases"/>
    <property type="match status" value="1"/>
</dbReference>
<keyword evidence="3" id="KW-0645">Protease</keyword>
<comment type="subcellular location">
    <subcellularLocation>
        <location evidence="1">Secreted</location>
    </subcellularLocation>
</comment>
<evidence type="ECO:0000259" key="4">
    <source>
        <dbReference type="PROSITE" id="PS50853"/>
    </source>
</evidence>
<dbReference type="Pfam" id="PF04389">
    <property type="entry name" value="Peptidase_M28"/>
    <property type="match status" value="1"/>
</dbReference>
<sequence length="583" mass="66338">MFKALLLLLIGGPLYYIQDPLGKGIEPLLKNRDIKIIKQVDQHTWLVEGELEKVNTGIYRIARYFKPKGKVKHPGIKTLDIEWDPFIDSVLSTISIDSLKAFIQRLQNFNTRYAYTDSCRAAEEWLKIKLSTYVDSSKLWGFNHNDTWMRNVIGYKTGQQQQFVMITSHLDAITYEDPYNFAPGADDNASGTAVVLEAARILKDIETDLSIRFVPFTAEELGLIGSEHYADYIYTNSEPLVATLNFDMVAYQTPDGLDFEIYGDSTGLAFNIMKQVAELYTPTNNIFIPEYTWGSDHAPFALYGYDWTFVIESNYHLNPNYHKPTDLLSTLNDTLLLNAAKIGIGTLLYITLCPYPPENFAAYNVGTGDSLMVKWNKHPWESVTYYTFYMGTSPNCYTDTLNTADTLIFIGNLLEDSTYYMRVRANTPSHKGILSEEISITLRSRPVSPSLITISPSRNAIEIAWRENTELDLIGYNIYRKSELNQNFIKINNDVLTDTVYIDSPLVDPYWFSYYVTALDSSMNESEPSCTLSARPVTLSHGVGIVDEFRAGNGIPFSPSENMQKAFLDTVFSWIEYYIYNVD</sequence>
<keyword evidence="3" id="KW-0482">Metalloprotease</keyword>
<evidence type="ECO:0000313" key="5">
    <source>
        <dbReference type="EMBL" id="HHF53492.1"/>
    </source>
</evidence>
<dbReference type="GO" id="GO:0008235">
    <property type="term" value="F:metalloexopeptidase activity"/>
    <property type="evidence" value="ECO:0007669"/>
    <property type="project" value="InterPro"/>
</dbReference>
<accession>A0A7V5HNH1</accession>
<dbReference type="InterPro" id="IPR007484">
    <property type="entry name" value="Peptidase_M28"/>
</dbReference>
<dbReference type="AlphaFoldDB" id="A0A7V5HNH1"/>
<keyword evidence="3" id="KW-0378">Hydrolase</keyword>
<feature type="domain" description="Fibronectin type-III" evidence="4">
    <location>
        <begin position="356"/>
        <end position="445"/>
    </location>
</feature>
<dbReference type="Gene3D" id="3.40.630.10">
    <property type="entry name" value="Zn peptidases"/>
    <property type="match status" value="1"/>
</dbReference>
<dbReference type="PROSITE" id="PS50853">
    <property type="entry name" value="FN3"/>
    <property type="match status" value="1"/>
</dbReference>
<feature type="non-terminal residue" evidence="5">
    <location>
        <position position="583"/>
    </location>
</feature>
<proteinExistence type="predicted"/>
<dbReference type="InterPro" id="IPR003961">
    <property type="entry name" value="FN3_dom"/>
</dbReference>
<dbReference type="Proteomes" id="UP000886050">
    <property type="component" value="Unassembled WGS sequence"/>
</dbReference>
<dbReference type="EMBL" id="DRTX01000204">
    <property type="protein sequence ID" value="HHF53492.1"/>
    <property type="molecule type" value="Genomic_DNA"/>
</dbReference>
<dbReference type="InterPro" id="IPR036116">
    <property type="entry name" value="FN3_sf"/>
</dbReference>
<dbReference type="InterPro" id="IPR045175">
    <property type="entry name" value="M28_fam"/>
</dbReference>
<dbReference type="PANTHER" id="PTHR12147">
    <property type="entry name" value="METALLOPEPTIDASE M28 FAMILY MEMBER"/>
    <property type="match status" value="1"/>
</dbReference>
<dbReference type="PANTHER" id="PTHR12147:SF26">
    <property type="entry name" value="PEPTIDASE M28 DOMAIN-CONTAINING PROTEIN"/>
    <property type="match status" value="1"/>
</dbReference>
<keyword evidence="2" id="KW-0964">Secreted</keyword>
<reference evidence="5" key="1">
    <citation type="journal article" date="2020" name="mSystems">
        <title>Genome- and Community-Level Interaction Insights into Carbon Utilization and Element Cycling Functions of Hydrothermarchaeota in Hydrothermal Sediment.</title>
        <authorList>
            <person name="Zhou Z."/>
            <person name="Liu Y."/>
            <person name="Xu W."/>
            <person name="Pan J."/>
            <person name="Luo Z.H."/>
            <person name="Li M."/>
        </authorList>
    </citation>
    <scope>NUCLEOTIDE SEQUENCE [LARGE SCALE GENOMIC DNA]</scope>
    <source>
        <strain evidence="5">HyVt-96</strain>
    </source>
</reference>
<dbReference type="InterPro" id="IPR013783">
    <property type="entry name" value="Ig-like_fold"/>
</dbReference>
<dbReference type="SUPFAM" id="SSF49265">
    <property type="entry name" value="Fibronectin type III"/>
    <property type="match status" value="2"/>
</dbReference>
<dbReference type="SMART" id="SM00060">
    <property type="entry name" value="FN3"/>
    <property type="match status" value="2"/>
</dbReference>
<dbReference type="GO" id="GO:0006508">
    <property type="term" value="P:proteolysis"/>
    <property type="evidence" value="ECO:0007669"/>
    <property type="project" value="InterPro"/>
</dbReference>